<evidence type="ECO:0000259" key="3">
    <source>
        <dbReference type="SMART" id="SM00822"/>
    </source>
</evidence>
<accession>A0A445MZ92</accession>
<dbReference type="InterPro" id="IPR036291">
    <property type="entry name" value="NAD(P)-bd_dom_sf"/>
</dbReference>
<proteinExistence type="inferred from homology"/>
<dbReference type="EMBL" id="OJIN01000176">
    <property type="protein sequence ID" value="SPD74808.1"/>
    <property type="molecule type" value="Genomic_DNA"/>
</dbReference>
<dbReference type="Gene3D" id="3.40.50.720">
    <property type="entry name" value="NAD(P)-binding Rossmann-like Domain"/>
    <property type="match status" value="1"/>
</dbReference>
<dbReference type="FunFam" id="3.40.50.720:FF:000173">
    <property type="entry name" value="3-oxoacyl-[acyl-carrier protein] reductase"/>
    <property type="match status" value="1"/>
</dbReference>
<dbReference type="NCBIfam" id="NF004200">
    <property type="entry name" value="PRK05653.1-5"/>
    <property type="match status" value="1"/>
</dbReference>
<protein>
    <submittedName>
        <fullName evidence="4">3-oxoacyl-(Acyl-carrier-protein) reductase FabG</fullName>
        <ecNumber evidence="4">1.1.1.100</ecNumber>
    </submittedName>
</protein>
<name>A0A445MZ92_9BACT</name>
<dbReference type="GO" id="GO:0004316">
    <property type="term" value="F:3-oxoacyl-[acyl-carrier-protein] reductase (NADPH) activity"/>
    <property type="evidence" value="ECO:0007669"/>
    <property type="project" value="UniProtKB-EC"/>
</dbReference>
<dbReference type="InterPro" id="IPR002347">
    <property type="entry name" value="SDR_fam"/>
</dbReference>
<dbReference type="NCBIfam" id="NF009466">
    <property type="entry name" value="PRK12826.1-2"/>
    <property type="match status" value="1"/>
</dbReference>
<gene>
    <name evidence="4" type="primary">fabG</name>
    <name evidence="4" type="ORF">PITCH_A350017</name>
</gene>
<dbReference type="PRINTS" id="PR00080">
    <property type="entry name" value="SDRFAMILY"/>
</dbReference>
<organism evidence="4">
    <name type="scientific">uncultured Desulfobacterium sp</name>
    <dbReference type="NCBI Taxonomy" id="201089"/>
    <lineage>
        <taxon>Bacteria</taxon>
        <taxon>Pseudomonadati</taxon>
        <taxon>Thermodesulfobacteriota</taxon>
        <taxon>Desulfobacteria</taxon>
        <taxon>Desulfobacterales</taxon>
        <taxon>Desulfobacteriaceae</taxon>
        <taxon>Desulfobacterium</taxon>
        <taxon>environmental samples</taxon>
    </lineage>
</organism>
<keyword evidence="2 4" id="KW-0560">Oxidoreductase</keyword>
<dbReference type="InterPro" id="IPR050259">
    <property type="entry name" value="SDR"/>
</dbReference>
<dbReference type="SMART" id="SM00822">
    <property type="entry name" value="PKS_KR"/>
    <property type="match status" value="1"/>
</dbReference>
<dbReference type="AlphaFoldDB" id="A0A445MZ92"/>
<dbReference type="Pfam" id="PF13561">
    <property type="entry name" value="adh_short_C2"/>
    <property type="match status" value="1"/>
</dbReference>
<dbReference type="SUPFAM" id="SSF51735">
    <property type="entry name" value="NAD(P)-binding Rossmann-fold domains"/>
    <property type="match status" value="1"/>
</dbReference>
<dbReference type="PRINTS" id="PR00081">
    <property type="entry name" value="GDHRDH"/>
</dbReference>
<evidence type="ECO:0000256" key="2">
    <source>
        <dbReference type="ARBA" id="ARBA00023002"/>
    </source>
</evidence>
<feature type="domain" description="Ketoreductase" evidence="3">
    <location>
        <begin position="9"/>
        <end position="199"/>
    </location>
</feature>
<evidence type="ECO:0000256" key="1">
    <source>
        <dbReference type="ARBA" id="ARBA00006484"/>
    </source>
</evidence>
<dbReference type="EC" id="1.1.1.100" evidence="4"/>
<dbReference type="PANTHER" id="PTHR42879:SF2">
    <property type="entry name" value="3-OXOACYL-[ACYL-CARRIER-PROTEIN] REDUCTASE FABG"/>
    <property type="match status" value="1"/>
</dbReference>
<evidence type="ECO:0000313" key="4">
    <source>
        <dbReference type="EMBL" id="SPD74808.1"/>
    </source>
</evidence>
<reference evidence="4" key="1">
    <citation type="submission" date="2018-01" db="EMBL/GenBank/DDBJ databases">
        <authorList>
            <person name="Regsiter A."/>
            <person name="William W."/>
        </authorList>
    </citation>
    <scope>NUCLEOTIDE SEQUENCE</scope>
    <source>
        <strain evidence="4">TRIP AH-1</strain>
    </source>
</reference>
<dbReference type="InterPro" id="IPR057326">
    <property type="entry name" value="KR_dom"/>
</dbReference>
<comment type="similarity">
    <text evidence="1">Belongs to the short-chain dehydrogenases/reductases (SDR) family.</text>
</comment>
<dbReference type="PANTHER" id="PTHR42879">
    <property type="entry name" value="3-OXOACYL-(ACYL-CARRIER-PROTEIN) REDUCTASE"/>
    <property type="match status" value="1"/>
</dbReference>
<sequence>MMDETANRKVAIVTGASKGIGRAICVELAAWGCYVIVNYRSDEAGAVQSLELIKEAGGDGEIVQFNVSDNEETQVAIEGICSRFETVDILINNAGIAADELFVMMRPEAWNSVINTSLNGFYNVTRPVLEKMIPQKKGAVVTISSAAGIMGNRGQANYAAAKAGLIGASRVVASEVARLGIRVNVVAPGLIDTDMIKDAPVANIKTLIPMARIGRPQEVAKVVRFLCSEDASYITGQVISVNGGMF</sequence>